<reference evidence="1 2" key="1">
    <citation type="journal article" date="2006" name="Int. J. Syst. Evol. Microbiol.">
        <title>Myroides pelagicus sp. nov., isolated from seawater in Thailand.</title>
        <authorList>
            <person name="Yoon J."/>
            <person name="Maneerat S."/>
            <person name="Kawai F."/>
            <person name="Yokota A."/>
        </authorList>
    </citation>
    <scope>NUCLEOTIDE SEQUENCE [LARGE SCALE GENOMIC DNA]</scope>
    <source>
        <strain evidence="1 2">SM1T</strain>
    </source>
</reference>
<dbReference type="InterPro" id="IPR023393">
    <property type="entry name" value="START-like_dom_sf"/>
</dbReference>
<dbReference type="AlphaFoldDB" id="A0A7K1GPG1"/>
<comment type="caution">
    <text evidence="1">The sequence shown here is derived from an EMBL/GenBank/DDBJ whole genome shotgun (WGS) entry which is preliminary data.</text>
</comment>
<dbReference type="RefSeq" id="WP_155036612.1">
    <property type="nucleotide sequence ID" value="NZ_JBHTIG010000059.1"/>
</dbReference>
<protein>
    <recommendedName>
        <fullName evidence="3">Polyketide cyclase</fullName>
    </recommendedName>
</protein>
<dbReference type="Gene3D" id="3.20.80.10">
    <property type="entry name" value="Regulatory factor, effector binding domain"/>
    <property type="match status" value="1"/>
</dbReference>
<evidence type="ECO:0008006" key="3">
    <source>
        <dbReference type="Google" id="ProtNLM"/>
    </source>
</evidence>
<accession>A0A7K1GPG1</accession>
<gene>
    <name evidence="1" type="ORF">GJV77_12050</name>
</gene>
<proteinExistence type="predicted"/>
<organism evidence="1 2">
    <name type="scientific">Myroides pelagicus</name>
    <dbReference type="NCBI Taxonomy" id="270914"/>
    <lineage>
        <taxon>Bacteria</taxon>
        <taxon>Pseudomonadati</taxon>
        <taxon>Bacteroidota</taxon>
        <taxon>Flavobacteriia</taxon>
        <taxon>Flavobacteriales</taxon>
        <taxon>Flavobacteriaceae</taxon>
        <taxon>Myroides</taxon>
    </lineage>
</organism>
<dbReference type="SUPFAM" id="SSF55961">
    <property type="entry name" value="Bet v1-like"/>
    <property type="match status" value="1"/>
</dbReference>
<sequence length="331" mass="38483">MKIFQYFLLLILMATVSLTVFIFAQSPSFEVEHQFTVDAPKEIVYEHINDLNLWSDWVDLKKEKDGNYTITFDEIGSFPIKEEYKYPYDSLTFDISNDETISNMFWSFERQGSKTNVTFILHGQLDLKTKLITFFQGKPSIVASTSTQKNINSLIVYFIKQYKDFNISIDGEKEIEDTNYIFISKKSTLGTLNIDIAKSYQEIQSFAQANHIEITGDPFLILKNNLEGKELNYDFALPIKDTIYLSENDLYSFNTLPKTLYLDAKLEGNYVHLDSAFHKIQEEINKKHLLKNTNKHTLIVLEQSMINTRFPAEWKTTLKTPIVKTFTPTEE</sequence>
<dbReference type="EMBL" id="WMJY01000033">
    <property type="protein sequence ID" value="MTH30630.1"/>
    <property type="molecule type" value="Genomic_DNA"/>
</dbReference>
<evidence type="ECO:0000313" key="1">
    <source>
        <dbReference type="EMBL" id="MTH30630.1"/>
    </source>
</evidence>
<dbReference type="Gene3D" id="3.30.530.20">
    <property type="match status" value="1"/>
</dbReference>
<evidence type="ECO:0000313" key="2">
    <source>
        <dbReference type="Proteomes" id="UP000488936"/>
    </source>
</evidence>
<name>A0A7K1GPG1_9FLAO</name>
<dbReference type="InterPro" id="IPR011256">
    <property type="entry name" value="Reg_factor_effector_dom_sf"/>
</dbReference>
<dbReference type="Proteomes" id="UP000488936">
    <property type="component" value="Unassembled WGS sequence"/>
</dbReference>
<keyword evidence="2" id="KW-1185">Reference proteome</keyword>
<dbReference type="OrthoDB" id="9807923at2"/>